<keyword evidence="3" id="KW-0540">Nuclease</keyword>
<dbReference type="GO" id="GO:0004519">
    <property type="term" value="F:endonuclease activity"/>
    <property type="evidence" value="ECO:0007669"/>
    <property type="project" value="UniProtKB-KW"/>
</dbReference>
<feature type="compositionally biased region" description="Basic residues" evidence="1">
    <location>
        <begin position="97"/>
        <end position="107"/>
    </location>
</feature>
<evidence type="ECO:0000313" key="4">
    <source>
        <dbReference type="Proteomes" id="UP001187143"/>
    </source>
</evidence>
<dbReference type="Gene3D" id="1.10.30.50">
    <property type="match status" value="1"/>
</dbReference>
<organism evidence="3 4">
    <name type="scientific">Mycobacterium intracellulare</name>
    <dbReference type="NCBI Taxonomy" id="1767"/>
    <lineage>
        <taxon>Bacteria</taxon>
        <taxon>Bacillati</taxon>
        <taxon>Actinomycetota</taxon>
        <taxon>Actinomycetes</taxon>
        <taxon>Mycobacteriales</taxon>
        <taxon>Mycobacteriaceae</taxon>
        <taxon>Mycobacterium</taxon>
        <taxon>Mycobacterium avium complex (MAC)</taxon>
    </lineage>
</organism>
<dbReference type="Proteomes" id="UP001187143">
    <property type="component" value="Unassembled WGS sequence"/>
</dbReference>
<feature type="compositionally biased region" description="Polar residues" evidence="1">
    <location>
        <begin position="8"/>
        <end position="22"/>
    </location>
</feature>
<dbReference type="InterPro" id="IPR002711">
    <property type="entry name" value="HNH"/>
</dbReference>
<accession>A0AAE4RDF6</accession>
<gene>
    <name evidence="3" type="ORF">R4F53_15535</name>
</gene>
<dbReference type="GO" id="GO:0003676">
    <property type="term" value="F:nucleic acid binding"/>
    <property type="evidence" value="ECO:0007669"/>
    <property type="project" value="InterPro"/>
</dbReference>
<dbReference type="EMBL" id="JAWLLD010000016">
    <property type="protein sequence ID" value="MDV7013700.1"/>
    <property type="molecule type" value="Genomic_DNA"/>
</dbReference>
<name>A0AAE4RDF6_MYCIT</name>
<keyword evidence="3" id="KW-0255">Endonuclease</keyword>
<dbReference type="RefSeq" id="WP_080691173.1">
    <property type="nucleotide sequence ID" value="NZ_JAEKMV010000020.1"/>
</dbReference>
<evidence type="ECO:0000256" key="1">
    <source>
        <dbReference type="SAM" id="MobiDB-lite"/>
    </source>
</evidence>
<dbReference type="AlphaFoldDB" id="A0AAE4RDF6"/>
<feature type="region of interest" description="Disordered" evidence="1">
    <location>
        <begin position="1"/>
        <end position="24"/>
    </location>
</feature>
<dbReference type="CDD" id="cd00085">
    <property type="entry name" value="HNHc"/>
    <property type="match status" value="1"/>
</dbReference>
<comment type="caution">
    <text evidence="3">The sequence shown here is derived from an EMBL/GenBank/DDBJ whole genome shotgun (WGS) entry which is preliminary data.</text>
</comment>
<dbReference type="InterPro" id="IPR003615">
    <property type="entry name" value="HNH_nuc"/>
</dbReference>
<keyword evidence="3" id="KW-0378">Hydrolase</keyword>
<sequence>MTARRSGWQRQGKPTASSQVARTYQWKRTRRRILRRDDGECQIRGPRCLVDATEVDKIIPISLGGSDTDDENLRAVCTPCHRSKTAREAAAAGAAARARRSGKRPPRVHPSDVLLGP</sequence>
<feature type="domain" description="HNH nuclease" evidence="2">
    <location>
        <begin position="28"/>
        <end position="82"/>
    </location>
</feature>
<dbReference type="GO" id="GO:0008270">
    <property type="term" value="F:zinc ion binding"/>
    <property type="evidence" value="ECO:0007669"/>
    <property type="project" value="InterPro"/>
</dbReference>
<evidence type="ECO:0000313" key="3">
    <source>
        <dbReference type="EMBL" id="MDV7013700.1"/>
    </source>
</evidence>
<dbReference type="SMART" id="SM00507">
    <property type="entry name" value="HNHc"/>
    <property type="match status" value="1"/>
</dbReference>
<proteinExistence type="predicted"/>
<feature type="region of interest" description="Disordered" evidence="1">
    <location>
        <begin position="88"/>
        <end position="117"/>
    </location>
</feature>
<evidence type="ECO:0000259" key="2">
    <source>
        <dbReference type="SMART" id="SM00507"/>
    </source>
</evidence>
<dbReference type="Pfam" id="PF01844">
    <property type="entry name" value="HNH"/>
    <property type="match status" value="1"/>
</dbReference>
<reference evidence="3" key="1">
    <citation type="submission" date="2023-10" db="EMBL/GenBank/DDBJ databases">
        <title>Characterization and genome sequence of Mycobacterium intracellulare ABSURDO, a novel pathogenic isolate with three colony morphotypes that vary in growth and acid-fastness.</title>
        <authorList>
            <person name="Jude B.A."/>
            <person name="Robinson R.T."/>
        </authorList>
    </citation>
    <scope>NUCLEOTIDE SEQUENCE</scope>
    <source>
        <strain evidence="3">ABSURDO Component B</strain>
    </source>
</reference>
<protein>
    <submittedName>
        <fullName evidence="3">HNH endonuclease signature motif containing protein</fullName>
    </submittedName>
</protein>